<organism evidence="2 3">
    <name type="scientific">Ancylostoma ceylanicum</name>
    <dbReference type="NCBI Taxonomy" id="53326"/>
    <lineage>
        <taxon>Eukaryota</taxon>
        <taxon>Metazoa</taxon>
        <taxon>Ecdysozoa</taxon>
        <taxon>Nematoda</taxon>
        <taxon>Chromadorea</taxon>
        <taxon>Rhabditida</taxon>
        <taxon>Rhabditina</taxon>
        <taxon>Rhabditomorpha</taxon>
        <taxon>Strongyloidea</taxon>
        <taxon>Ancylostomatidae</taxon>
        <taxon>Ancylostomatinae</taxon>
        <taxon>Ancylostoma</taxon>
    </lineage>
</organism>
<comment type="caution">
    <text evidence="2">The sequence shown here is derived from an EMBL/GenBank/DDBJ whole genome shotgun (WGS) entry which is preliminary data.</text>
</comment>
<dbReference type="AlphaFoldDB" id="A0A016S3R5"/>
<dbReference type="PANTHER" id="PTHR23021">
    <property type="entry name" value="SERPENTINE RECEPTOR, CLASS T"/>
    <property type="match status" value="1"/>
</dbReference>
<accession>A0A016S3R5</accession>
<evidence type="ECO:0000313" key="2">
    <source>
        <dbReference type="EMBL" id="EYB84967.1"/>
    </source>
</evidence>
<evidence type="ECO:0000256" key="1">
    <source>
        <dbReference type="SAM" id="Phobius"/>
    </source>
</evidence>
<feature type="transmembrane region" description="Helical" evidence="1">
    <location>
        <begin position="204"/>
        <end position="227"/>
    </location>
</feature>
<feature type="transmembrane region" description="Helical" evidence="1">
    <location>
        <begin position="151"/>
        <end position="169"/>
    </location>
</feature>
<dbReference type="STRING" id="53326.A0A016S3R5"/>
<evidence type="ECO:0000313" key="3">
    <source>
        <dbReference type="Proteomes" id="UP000024635"/>
    </source>
</evidence>
<evidence type="ECO:0008006" key="4">
    <source>
        <dbReference type="Google" id="ProtNLM"/>
    </source>
</evidence>
<keyword evidence="1" id="KW-0812">Transmembrane</keyword>
<dbReference type="EMBL" id="JARK01001642">
    <property type="protein sequence ID" value="EYB84967.1"/>
    <property type="molecule type" value="Genomic_DNA"/>
</dbReference>
<reference evidence="3" key="1">
    <citation type="journal article" date="2015" name="Nat. Genet.">
        <title>The genome and transcriptome of the zoonotic hookworm Ancylostoma ceylanicum identify infection-specific gene families.</title>
        <authorList>
            <person name="Schwarz E.M."/>
            <person name="Hu Y."/>
            <person name="Antoshechkin I."/>
            <person name="Miller M.M."/>
            <person name="Sternberg P.W."/>
            <person name="Aroian R.V."/>
        </authorList>
    </citation>
    <scope>NUCLEOTIDE SEQUENCE</scope>
    <source>
        <strain evidence="3">HY135</strain>
    </source>
</reference>
<proteinExistence type="predicted"/>
<sequence length="329" mass="37937">MPQYFNWPWIIDDRDYNCSSRTVSEWLQRGMVNEIQGIYFGVTGSAFIALYSISLMAMYKSNLLQVPCFRLMFFNGIVDILNLIAGSLIPIYFHFRGTVFCSDPVLTYLAGQLGLSFWIGASFNCVVLAFNRVVEMMPLTHGLRFLFRGNFVFLWMFLSIFYMVTRMFVSRPTVFNSAVASYIFAPLISDDISWEMSHYNSPLFLVHNLSIVVILPTVYLILCVYVIKEKLSSCSRLEKAQYALFLQVFCICASTTTAALLYVYMNFVEAPRYLAIAGNVVWQMSHGIHGLVYILMNRQLRREIRSLFLYTKVRLINPSSIVKEKICRT</sequence>
<dbReference type="Pfam" id="PF10321">
    <property type="entry name" value="7TM_GPCR_Srt"/>
    <property type="match status" value="1"/>
</dbReference>
<protein>
    <recommendedName>
        <fullName evidence="4">G-protein coupled receptors family 1 profile domain-containing protein</fullName>
    </recommendedName>
</protein>
<dbReference type="Proteomes" id="UP000024635">
    <property type="component" value="Unassembled WGS sequence"/>
</dbReference>
<feature type="transmembrane region" description="Helical" evidence="1">
    <location>
        <begin position="71"/>
        <end position="93"/>
    </location>
</feature>
<dbReference type="OrthoDB" id="5873245at2759"/>
<gene>
    <name evidence="2" type="primary">Acey_s0306.g1979</name>
    <name evidence="2" type="ORF">Y032_0306g1979</name>
</gene>
<feature type="transmembrane region" description="Helical" evidence="1">
    <location>
        <begin position="273"/>
        <end position="296"/>
    </location>
</feature>
<dbReference type="InterPro" id="IPR019425">
    <property type="entry name" value="7TM_GPCR_serpentine_rcpt_Srt"/>
</dbReference>
<feature type="transmembrane region" description="Helical" evidence="1">
    <location>
        <begin position="105"/>
        <end position="130"/>
    </location>
</feature>
<dbReference type="Gene3D" id="1.20.1070.10">
    <property type="entry name" value="Rhodopsin 7-helix transmembrane proteins"/>
    <property type="match status" value="1"/>
</dbReference>
<feature type="transmembrane region" description="Helical" evidence="1">
    <location>
        <begin position="38"/>
        <end position="59"/>
    </location>
</feature>
<dbReference type="SUPFAM" id="SSF81321">
    <property type="entry name" value="Family A G protein-coupled receptor-like"/>
    <property type="match status" value="1"/>
</dbReference>
<keyword evidence="3" id="KW-1185">Reference proteome</keyword>
<keyword evidence="1" id="KW-0472">Membrane</keyword>
<dbReference type="PANTHER" id="PTHR23021:SF11">
    <property type="entry name" value="SERPENTINE RECEPTOR, CLASS T"/>
    <property type="match status" value="1"/>
</dbReference>
<feature type="transmembrane region" description="Helical" evidence="1">
    <location>
        <begin position="248"/>
        <end position="267"/>
    </location>
</feature>
<name>A0A016S3R5_9BILA</name>
<keyword evidence="1" id="KW-1133">Transmembrane helix</keyword>